<accession>A0A255EE47</accession>
<dbReference type="CDD" id="cd00685">
    <property type="entry name" value="Trans_IPPS_HT"/>
    <property type="match status" value="1"/>
</dbReference>
<keyword evidence="8" id="KW-1185">Reference proteome</keyword>
<evidence type="ECO:0000313" key="8">
    <source>
        <dbReference type="Proteomes" id="UP000216300"/>
    </source>
</evidence>
<dbReference type="Pfam" id="PF00348">
    <property type="entry name" value="polyprenyl_synt"/>
    <property type="match status" value="1"/>
</dbReference>
<dbReference type="GO" id="GO:0004659">
    <property type="term" value="F:prenyltransferase activity"/>
    <property type="evidence" value="ECO:0007669"/>
    <property type="project" value="InterPro"/>
</dbReference>
<gene>
    <name evidence="7" type="ORF">CGZ91_09905</name>
</gene>
<dbReference type="GO" id="GO:0046872">
    <property type="term" value="F:metal ion binding"/>
    <property type="evidence" value="ECO:0007669"/>
    <property type="project" value="UniProtKB-KW"/>
</dbReference>
<evidence type="ECO:0000256" key="5">
    <source>
        <dbReference type="ARBA" id="ARBA00022842"/>
    </source>
</evidence>
<dbReference type="InterPro" id="IPR033749">
    <property type="entry name" value="Polyprenyl_synt_CS"/>
</dbReference>
<proteinExistence type="inferred from homology"/>
<name>A0A255EE47_9ACTN</name>
<dbReference type="Gene3D" id="1.10.600.10">
    <property type="entry name" value="Farnesyl Diphosphate Synthase"/>
    <property type="match status" value="1"/>
</dbReference>
<dbReference type="SUPFAM" id="SSF48576">
    <property type="entry name" value="Terpenoid synthases"/>
    <property type="match status" value="1"/>
</dbReference>
<comment type="cofactor">
    <cofactor evidence="1">
        <name>Mg(2+)</name>
        <dbReference type="ChEBI" id="CHEBI:18420"/>
    </cofactor>
</comment>
<comment type="similarity">
    <text evidence="2 6">Belongs to the FPP/GGPP synthase family.</text>
</comment>
<dbReference type="Proteomes" id="UP000216300">
    <property type="component" value="Unassembled WGS sequence"/>
</dbReference>
<evidence type="ECO:0000256" key="6">
    <source>
        <dbReference type="RuleBase" id="RU004466"/>
    </source>
</evidence>
<evidence type="ECO:0000256" key="1">
    <source>
        <dbReference type="ARBA" id="ARBA00001946"/>
    </source>
</evidence>
<dbReference type="OrthoDB" id="4497239at2"/>
<dbReference type="EMBL" id="NMVJ01000008">
    <property type="protein sequence ID" value="OYN89816.1"/>
    <property type="molecule type" value="Genomic_DNA"/>
</dbReference>
<dbReference type="PROSITE" id="PS00444">
    <property type="entry name" value="POLYPRENYL_SYNTHASE_2"/>
    <property type="match status" value="1"/>
</dbReference>
<dbReference type="AlphaFoldDB" id="A0A255EE47"/>
<evidence type="ECO:0000256" key="3">
    <source>
        <dbReference type="ARBA" id="ARBA00022679"/>
    </source>
</evidence>
<evidence type="ECO:0000256" key="2">
    <source>
        <dbReference type="ARBA" id="ARBA00006706"/>
    </source>
</evidence>
<reference evidence="7 8" key="1">
    <citation type="submission" date="2017-07" db="EMBL/GenBank/DDBJ databases">
        <title>Draft whole genome sequences of clinical Proprionibacteriaceae strains.</title>
        <authorList>
            <person name="Bernier A.-M."/>
            <person name="Bernard K."/>
            <person name="Domingo M.-C."/>
        </authorList>
    </citation>
    <scope>NUCLEOTIDE SEQUENCE [LARGE SCALE GENOMIC DNA]</scope>
    <source>
        <strain evidence="7 8">NML 150081</strain>
    </source>
</reference>
<dbReference type="InterPro" id="IPR008949">
    <property type="entry name" value="Isoprenoid_synthase_dom_sf"/>
</dbReference>
<dbReference type="PANTHER" id="PTHR12001">
    <property type="entry name" value="GERANYLGERANYL PYROPHOSPHATE SYNTHASE"/>
    <property type="match status" value="1"/>
</dbReference>
<dbReference type="GO" id="GO:0008299">
    <property type="term" value="P:isoprenoid biosynthetic process"/>
    <property type="evidence" value="ECO:0007669"/>
    <property type="project" value="InterPro"/>
</dbReference>
<keyword evidence="4" id="KW-0479">Metal-binding</keyword>
<dbReference type="SFLD" id="SFLDS00005">
    <property type="entry name" value="Isoprenoid_Synthase_Type_I"/>
    <property type="match status" value="1"/>
</dbReference>
<dbReference type="RefSeq" id="WP_094454777.1">
    <property type="nucleotide sequence ID" value="NZ_NMVJ01000008.1"/>
</dbReference>
<evidence type="ECO:0000313" key="7">
    <source>
        <dbReference type="EMBL" id="OYN89816.1"/>
    </source>
</evidence>
<evidence type="ECO:0000256" key="4">
    <source>
        <dbReference type="ARBA" id="ARBA00022723"/>
    </source>
</evidence>
<dbReference type="PROSITE" id="PS00723">
    <property type="entry name" value="POLYPRENYL_SYNTHASE_1"/>
    <property type="match status" value="1"/>
</dbReference>
<sequence length="373" mass="39673">MASHVEESVLTELDPHDPLGAAIHDGVAAQLERVWEHQGAVLEDISPELTPVLAAAREFCAGGKRFRPACVLWGYAAATGSRLMPDWLVQLATSTDLLHASALVHDDIIDRSDTRRGAPSMHRRFEAEHRTAGLLGDPVEFGQSSAVLLGDLLLMWSVELAGQASQDPEVHAQLAALRTEVTAGQLLDVLGEHRPLPTSEAEFATAIEQAEAVLERKTASYTVRHPLLIGARAAGTATPDLIEGLSRLGSAVGWAFQLRDDVLGVFGSEDETGKPAGDDLREGKRTLLVLYALQAADDDQRTRLAAVLGQPAGAAAIADASAVIEETGARDRVEERIAALTAAARDTVAELEVTEAVRQGLGGLVELAVRRRG</sequence>
<evidence type="ECO:0008006" key="9">
    <source>
        <dbReference type="Google" id="ProtNLM"/>
    </source>
</evidence>
<dbReference type="InterPro" id="IPR000092">
    <property type="entry name" value="Polyprenyl_synt"/>
</dbReference>
<protein>
    <recommendedName>
        <fullName evidence="9">Polyprenyl synthetase family protein</fullName>
    </recommendedName>
</protein>
<dbReference type="PANTHER" id="PTHR12001:SF85">
    <property type="entry name" value="SHORT CHAIN ISOPRENYL DIPHOSPHATE SYNTHASE"/>
    <property type="match status" value="1"/>
</dbReference>
<keyword evidence="3 6" id="KW-0808">Transferase</keyword>
<organism evidence="7 8">
    <name type="scientific">Parenemella sanctibonifatiensis</name>
    <dbReference type="NCBI Taxonomy" id="2016505"/>
    <lineage>
        <taxon>Bacteria</taxon>
        <taxon>Bacillati</taxon>
        <taxon>Actinomycetota</taxon>
        <taxon>Actinomycetes</taxon>
        <taxon>Propionibacteriales</taxon>
        <taxon>Propionibacteriaceae</taxon>
        <taxon>Parenemella</taxon>
    </lineage>
</organism>
<comment type="caution">
    <text evidence="7">The sequence shown here is derived from an EMBL/GenBank/DDBJ whole genome shotgun (WGS) entry which is preliminary data.</text>
</comment>
<dbReference type="SFLD" id="SFLDG01017">
    <property type="entry name" value="Polyprenyl_Transferase_Like"/>
    <property type="match status" value="1"/>
</dbReference>
<keyword evidence="5" id="KW-0460">Magnesium</keyword>